<evidence type="ECO:0000313" key="9">
    <source>
        <dbReference type="Proteomes" id="UP000886657"/>
    </source>
</evidence>
<dbReference type="Gene3D" id="3.30.1330.60">
    <property type="entry name" value="OmpA-like domain"/>
    <property type="match status" value="1"/>
</dbReference>
<sequence>MRPWLVVSAALVCVIAPAPAQEPDAEGCKDHALFTRMPGFYIQRCTLNDFAAHTFRVGKKEVSVEGKFTEIMYYKNEGAKAPGVLTVHRNFENAIKKLGGSVTSNLEDGESFYKIVKGGAEVWVHVSANINEQYYLAVVEKGVMKQDIEADAAALGAGLKAEGKIAVYGITFDTGKAEIKPASEPALVEIAKLLKAQPALKLHVVGHTDNVAGLDLNLKLSKARAEAVVQALSTRHGIAAGRLIPHGVGPVAPAASNEAEAGRAKNRRVELVKQ</sequence>
<comment type="subcellular location">
    <subcellularLocation>
        <location evidence="1">Cell outer membrane</location>
    </subcellularLocation>
</comment>
<feature type="compositionally biased region" description="Basic and acidic residues" evidence="5">
    <location>
        <begin position="260"/>
        <end position="274"/>
    </location>
</feature>
<keyword evidence="2 4" id="KW-0472">Membrane</keyword>
<evidence type="ECO:0000313" key="8">
    <source>
        <dbReference type="EMBL" id="MBK9797869.1"/>
    </source>
</evidence>
<feature type="domain" description="OmpA-like" evidence="7">
    <location>
        <begin position="159"/>
        <end position="274"/>
    </location>
</feature>
<dbReference type="InterPro" id="IPR006664">
    <property type="entry name" value="OMP_bac"/>
</dbReference>
<keyword evidence="3" id="KW-0998">Cell outer membrane</keyword>
<dbReference type="CDD" id="cd07185">
    <property type="entry name" value="OmpA_C-like"/>
    <property type="match status" value="1"/>
</dbReference>
<reference evidence="8" key="1">
    <citation type="submission" date="2020-10" db="EMBL/GenBank/DDBJ databases">
        <title>Connecting structure to function with the recovery of over 1000 high-quality activated sludge metagenome-assembled genomes encoding full-length rRNA genes using long-read sequencing.</title>
        <authorList>
            <person name="Singleton C.M."/>
            <person name="Petriglieri F."/>
            <person name="Kristensen J.M."/>
            <person name="Kirkegaard R.H."/>
            <person name="Michaelsen T.Y."/>
            <person name="Andersen M.H."/>
            <person name="Karst S.M."/>
            <person name="Dueholm M.S."/>
            <person name="Nielsen P.H."/>
            <person name="Albertsen M."/>
        </authorList>
    </citation>
    <scope>NUCLEOTIDE SEQUENCE</scope>
    <source>
        <strain evidence="8">Skiv_18-Q3-R9-52_MAXAC.067</strain>
    </source>
</reference>
<dbReference type="GO" id="GO:0009279">
    <property type="term" value="C:cell outer membrane"/>
    <property type="evidence" value="ECO:0007669"/>
    <property type="project" value="UniProtKB-SubCell"/>
</dbReference>
<evidence type="ECO:0000256" key="5">
    <source>
        <dbReference type="SAM" id="MobiDB-lite"/>
    </source>
</evidence>
<evidence type="ECO:0000256" key="4">
    <source>
        <dbReference type="PROSITE-ProRule" id="PRU00473"/>
    </source>
</evidence>
<name>A0A9D7XMS7_9BACT</name>
<organism evidence="8 9">
    <name type="scientific">Candidatus Geothrix skivensis</name>
    <dbReference type="NCBI Taxonomy" id="2954439"/>
    <lineage>
        <taxon>Bacteria</taxon>
        <taxon>Pseudomonadati</taxon>
        <taxon>Acidobacteriota</taxon>
        <taxon>Holophagae</taxon>
        <taxon>Holophagales</taxon>
        <taxon>Holophagaceae</taxon>
        <taxon>Geothrix</taxon>
    </lineage>
</organism>
<protein>
    <submittedName>
        <fullName evidence="8">OmpA family protein</fullName>
    </submittedName>
</protein>
<dbReference type="InterPro" id="IPR036737">
    <property type="entry name" value="OmpA-like_sf"/>
</dbReference>
<dbReference type="InterPro" id="IPR050330">
    <property type="entry name" value="Bact_OuterMem_StrucFunc"/>
</dbReference>
<gene>
    <name evidence="8" type="ORF">IPP58_15585</name>
</gene>
<evidence type="ECO:0000256" key="6">
    <source>
        <dbReference type="SAM" id="SignalP"/>
    </source>
</evidence>
<dbReference type="EMBL" id="JADKIO010000012">
    <property type="protein sequence ID" value="MBK9797869.1"/>
    <property type="molecule type" value="Genomic_DNA"/>
</dbReference>
<dbReference type="PANTHER" id="PTHR30329">
    <property type="entry name" value="STATOR ELEMENT OF FLAGELLAR MOTOR COMPLEX"/>
    <property type="match status" value="1"/>
</dbReference>
<dbReference type="PROSITE" id="PS51123">
    <property type="entry name" value="OMPA_2"/>
    <property type="match status" value="1"/>
</dbReference>
<feature type="region of interest" description="Disordered" evidence="5">
    <location>
        <begin position="254"/>
        <end position="274"/>
    </location>
</feature>
<dbReference type="Pfam" id="PF00691">
    <property type="entry name" value="OmpA"/>
    <property type="match status" value="1"/>
</dbReference>
<evidence type="ECO:0000256" key="1">
    <source>
        <dbReference type="ARBA" id="ARBA00004442"/>
    </source>
</evidence>
<dbReference type="Proteomes" id="UP000886657">
    <property type="component" value="Unassembled WGS sequence"/>
</dbReference>
<evidence type="ECO:0000259" key="7">
    <source>
        <dbReference type="PROSITE" id="PS51123"/>
    </source>
</evidence>
<evidence type="ECO:0000256" key="2">
    <source>
        <dbReference type="ARBA" id="ARBA00023136"/>
    </source>
</evidence>
<dbReference type="AlphaFoldDB" id="A0A9D7XMS7"/>
<dbReference type="PANTHER" id="PTHR30329:SF21">
    <property type="entry name" value="LIPOPROTEIN YIAD-RELATED"/>
    <property type="match status" value="1"/>
</dbReference>
<evidence type="ECO:0000256" key="3">
    <source>
        <dbReference type="ARBA" id="ARBA00023237"/>
    </source>
</evidence>
<proteinExistence type="predicted"/>
<dbReference type="PRINTS" id="PR01021">
    <property type="entry name" value="OMPADOMAIN"/>
</dbReference>
<comment type="caution">
    <text evidence="8">The sequence shown here is derived from an EMBL/GenBank/DDBJ whole genome shotgun (WGS) entry which is preliminary data.</text>
</comment>
<feature type="signal peptide" evidence="6">
    <location>
        <begin position="1"/>
        <end position="20"/>
    </location>
</feature>
<keyword evidence="6" id="KW-0732">Signal</keyword>
<accession>A0A9D7XMS7</accession>
<dbReference type="SUPFAM" id="SSF103088">
    <property type="entry name" value="OmpA-like"/>
    <property type="match status" value="1"/>
</dbReference>
<feature type="chain" id="PRO_5038876847" evidence="6">
    <location>
        <begin position="21"/>
        <end position="274"/>
    </location>
</feature>
<dbReference type="InterPro" id="IPR006665">
    <property type="entry name" value="OmpA-like"/>
</dbReference>